<sequence>MGNSVSNSTAVCGVFDDATIEKMEIFGIQSPKKIKSWMMEYYEIPTDFIIEDEYYIPVGQFTNYVKIIIFSYIFKIGKRVMLGEGGELIPFDNAPHGEDFENILEENRIFDEFDSEALIRIAEEIDSYFETMCEMELITPEQSEEYSGLINTHIIFPKHDEDLEREYWGEGEDDDEWIEYEEDSDYVSDFESDKEEDSDYMSDLDREEEDDF</sequence>
<gene>
    <name evidence="2" type="primary">107L</name>
</gene>
<dbReference type="EMBL" id="MF599468">
    <property type="protein sequence ID" value="ATE87116.1"/>
    <property type="molecule type" value="Genomic_DNA"/>
</dbReference>
<feature type="region of interest" description="Disordered" evidence="1">
    <location>
        <begin position="169"/>
        <end position="212"/>
    </location>
</feature>
<dbReference type="RefSeq" id="YP_010084859.1">
    <property type="nucleotide sequence ID" value="NC_055165.1"/>
</dbReference>
<dbReference type="Proteomes" id="UP000297192">
    <property type="component" value="Segment"/>
</dbReference>
<organism evidence="2">
    <name type="scientific">Shrimp hemocyte iridescent virus</name>
    <dbReference type="NCBI Taxonomy" id="2039780"/>
    <lineage>
        <taxon>Viruses</taxon>
        <taxon>Varidnaviria</taxon>
        <taxon>Bamfordvirae</taxon>
        <taxon>Nucleocytoviricota</taxon>
        <taxon>Megaviricetes</taxon>
        <taxon>Pimascovirales</taxon>
        <taxon>Pimascovirales incertae sedis</taxon>
        <taxon>Iridoviridae</taxon>
        <taxon>Betairidovirinae</taxon>
        <taxon>Decapodiridovirus</taxon>
        <taxon>Decapodiridovirus litopenaeus1</taxon>
        <taxon>Decapod iridescent virus 1</taxon>
    </lineage>
</organism>
<evidence type="ECO:0000313" key="3">
    <source>
        <dbReference type="Proteomes" id="UP000297192"/>
    </source>
</evidence>
<dbReference type="KEGG" id="vg:65099879"/>
<evidence type="ECO:0000256" key="1">
    <source>
        <dbReference type="SAM" id="MobiDB-lite"/>
    </source>
</evidence>
<reference evidence="2" key="2">
    <citation type="journal article" date="2017" name="Sci. Rep.">
        <title>Characterization of a new member of Iridoviridae, Shrimp hemocyte iridescent virus (SHIV), found in white leg shrimp (Litopenaeus vannamei).</title>
        <authorList>
            <person name="Qiu L."/>
            <person name="Chen M.M."/>
            <person name="Wan X.Y."/>
            <person name="Li C."/>
            <person name="Zhang Q.L."/>
            <person name="Wang R.Y."/>
            <person name="Cheng D.Y."/>
            <person name="Dong X."/>
            <person name="Yang B."/>
            <person name="Wang X.H."/>
            <person name="Xiang J.H."/>
            <person name="Huang J."/>
        </authorList>
    </citation>
    <scope>NUCLEOTIDE SEQUENCE [LARGE SCALE GENOMIC DNA]</scope>
    <source>
        <strain evidence="2">20141215</strain>
    </source>
</reference>
<accession>A0A291B0U6</accession>
<name>A0A291B0U6_9VIRU</name>
<dbReference type="GeneID" id="65099879"/>
<keyword evidence="3" id="KW-1185">Reference proteome</keyword>
<proteinExistence type="predicted"/>
<evidence type="ECO:0000313" key="2">
    <source>
        <dbReference type="EMBL" id="ATE87116.1"/>
    </source>
</evidence>
<protein>
    <submittedName>
        <fullName evidence="2">Uncharacterized protein</fullName>
    </submittedName>
</protein>
<reference evidence="2" key="1">
    <citation type="journal article" date="2017" name="Arch. Virol.">
        <title>Complete genome sequence of shrimp hemocyte iridescent virus (SHIV) isolated from white leg shrimp, Litopenaeus vannamei.</title>
        <authorList>
            <person name="Qiu L."/>
            <person name="Chen M.M."/>
            <person name="Wang R.Y."/>
            <person name="Wan X.Y."/>
            <person name="Li C."/>
            <person name="Zhang Q.L."/>
            <person name="Dong X."/>
            <person name="Yang B."/>
            <person name="Xiang J.H."/>
            <person name="Huang J."/>
        </authorList>
    </citation>
    <scope>NUCLEOTIDE SEQUENCE [LARGE SCALE GENOMIC DNA]</scope>
    <source>
        <strain evidence="2">20141215</strain>
    </source>
</reference>